<dbReference type="OrthoDB" id="2417653at2759"/>
<dbReference type="Pfam" id="PF25431">
    <property type="entry name" value="zf-C17orf113"/>
    <property type="match status" value="1"/>
</dbReference>
<protein>
    <submittedName>
        <fullName evidence="3">6725_t:CDS:1</fullName>
    </submittedName>
</protein>
<evidence type="ECO:0000313" key="4">
    <source>
        <dbReference type="Proteomes" id="UP000789570"/>
    </source>
</evidence>
<accession>A0A9N9IHP1</accession>
<reference evidence="3" key="1">
    <citation type="submission" date="2021-06" db="EMBL/GenBank/DDBJ databases">
        <authorList>
            <person name="Kallberg Y."/>
            <person name="Tangrot J."/>
            <person name="Rosling A."/>
        </authorList>
    </citation>
    <scope>NUCLEOTIDE SEQUENCE</scope>
    <source>
        <strain evidence="3">UK204</strain>
    </source>
</reference>
<gene>
    <name evidence="3" type="ORF">FCALED_LOCUS15251</name>
</gene>
<feature type="domain" description="C17orf113 probable zinc finger" evidence="2">
    <location>
        <begin position="54"/>
        <end position="106"/>
    </location>
</feature>
<feature type="region of interest" description="Disordered" evidence="1">
    <location>
        <begin position="33"/>
        <end position="54"/>
    </location>
</feature>
<dbReference type="EMBL" id="CAJVPQ010013279">
    <property type="protein sequence ID" value="CAG8735220.1"/>
    <property type="molecule type" value="Genomic_DNA"/>
</dbReference>
<feature type="non-terminal residue" evidence="3">
    <location>
        <position position="263"/>
    </location>
</feature>
<evidence type="ECO:0000256" key="1">
    <source>
        <dbReference type="SAM" id="MobiDB-lite"/>
    </source>
</evidence>
<feature type="non-terminal residue" evidence="3">
    <location>
        <position position="1"/>
    </location>
</feature>
<organism evidence="3 4">
    <name type="scientific">Funneliformis caledonium</name>
    <dbReference type="NCBI Taxonomy" id="1117310"/>
    <lineage>
        <taxon>Eukaryota</taxon>
        <taxon>Fungi</taxon>
        <taxon>Fungi incertae sedis</taxon>
        <taxon>Mucoromycota</taxon>
        <taxon>Glomeromycotina</taxon>
        <taxon>Glomeromycetes</taxon>
        <taxon>Glomerales</taxon>
        <taxon>Glomeraceae</taxon>
        <taxon>Funneliformis</taxon>
    </lineage>
</organism>
<keyword evidence="4" id="KW-1185">Reference proteome</keyword>
<name>A0A9N9IHP1_9GLOM</name>
<feature type="compositionally biased region" description="Low complexity" evidence="1">
    <location>
        <begin position="33"/>
        <end position="47"/>
    </location>
</feature>
<evidence type="ECO:0000313" key="3">
    <source>
        <dbReference type="EMBL" id="CAG8735220.1"/>
    </source>
</evidence>
<evidence type="ECO:0000259" key="2">
    <source>
        <dbReference type="Pfam" id="PF25431"/>
    </source>
</evidence>
<dbReference type="AlphaFoldDB" id="A0A9N9IHP1"/>
<comment type="caution">
    <text evidence="3">The sequence shown here is derived from an EMBL/GenBank/DDBJ whole genome shotgun (WGS) entry which is preliminary data.</text>
</comment>
<dbReference type="Proteomes" id="UP000789570">
    <property type="component" value="Unassembled WGS sequence"/>
</dbReference>
<dbReference type="InterPro" id="IPR057456">
    <property type="entry name" value="Znf_C17orf113"/>
</dbReference>
<proteinExistence type="predicted"/>
<sequence length="263" mass="29878">NAGLLEQINFTVNIIELVGMFLIKNVTSVDLTDTTPPSTPQPNSSHTPSKHRRPWLEHQIIDNKNFMFCTICQKAKGNSLWATSGCDTMKLEFVKRYENSVEYKNSLQILNPSQTGIKEDVNQMLRMSMDSVVTQMRNIYFFTSQNIVINIYPDLANLVNYQKEHPTSMFKQQKTSRSNYATYTNKVNGHELLVFLTRPIEEAVINEIKSLSCWSLLVDERITAVSDTSTESLLEVIDSFILQKGLPANKLYHLGSDGVSNMT</sequence>